<dbReference type="GO" id="GO:0016799">
    <property type="term" value="F:hydrolase activity, hydrolyzing N-glycosyl compounds"/>
    <property type="evidence" value="ECO:0007669"/>
    <property type="project" value="InterPro"/>
</dbReference>
<evidence type="ECO:0000259" key="2">
    <source>
        <dbReference type="Pfam" id="PF01156"/>
    </source>
</evidence>
<reference evidence="3 4" key="1">
    <citation type="submission" date="2016-10" db="EMBL/GenBank/DDBJ databases">
        <authorList>
            <person name="de Groot N.N."/>
        </authorList>
    </citation>
    <scope>NUCLEOTIDE SEQUENCE [LARGE SCALE GENOMIC DNA]</scope>
    <source>
        <strain evidence="3 4">DSM 21001</strain>
    </source>
</reference>
<accession>A0A1I6MY37</accession>
<dbReference type="OrthoDB" id="128573at2"/>
<dbReference type="PANTHER" id="PTHR43264:SF1">
    <property type="entry name" value="INOSINE_URIDINE-PREFERRING NUCLEOSIDE HYDROLASE DOMAIN-CONTAINING PROTEIN"/>
    <property type="match status" value="1"/>
</dbReference>
<organism evidence="3 4">
    <name type="scientific">Granulicella pectinivorans</name>
    <dbReference type="NCBI Taxonomy" id="474950"/>
    <lineage>
        <taxon>Bacteria</taxon>
        <taxon>Pseudomonadati</taxon>
        <taxon>Acidobacteriota</taxon>
        <taxon>Terriglobia</taxon>
        <taxon>Terriglobales</taxon>
        <taxon>Acidobacteriaceae</taxon>
        <taxon>Granulicella</taxon>
    </lineage>
</organism>
<dbReference type="EMBL" id="FOZL01000002">
    <property type="protein sequence ID" value="SFS20612.1"/>
    <property type="molecule type" value="Genomic_DNA"/>
</dbReference>
<sequence>MKTLVLFLVLASSAALAQTRVLYDDDCTNDNDCPVNFATLHKLADAGEITILATVADSAHPLAAPAMKVFNTYYGRPGIPVGANQTAAPDNPLCVKNQCNQSTWLGGLISHFDLGDTRAKYPGCVTVYRETLAKQPDKSVTVVATGFLTCVAQLLASKGGPELVKAKVAKLVVMGGAYPRGFEFNLDSDPADSATVFATWTTPNGYPPIWLISFADGAKALSGPPASDDPTTHPGVYAFQLAKSTQRGSWDSMSILYAARGLTHKGVTYWTDSGNGTVLMDTATGEDTFSTKTTSGHHFLINALSNEGFSAILDGYKHKGFAGLAPAH</sequence>
<dbReference type="Pfam" id="PF01156">
    <property type="entry name" value="IU_nuc_hydro"/>
    <property type="match status" value="1"/>
</dbReference>
<keyword evidence="3" id="KW-0378">Hydrolase</keyword>
<feature type="chain" id="PRO_5011522093" evidence="1">
    <location>
        <begin position="18"/>
        <end position="328"/>
    </location>
</feature>
<feature type="signal peptide" evidence="1">
    <location>
        <begin position="1"/>
        <end position="17"/>
    </location>
</feature>
<dbReference type="STRING" id="474950.SAMN05421771_3724"/>
<evidence type="ECO:0000313" key="4">
    <source>
        <dbReference type="Proteomes" id="UP000199024"/>
    </source>
</evidence>
<dbReference type="Gene3D" id="3.90.245.10">
    <property type="entry name" value="Ribonucleoside hydrolase-like"/>
    <property type="match status" value="1"/>
</dbReference>
<dbReference type="Proteomes" id="UP000199024">
    <property type="component" value="Unassembled WGS sequence"/>
</dbReference>
<keyword evidence="1" id="KW-0732">Signal</keyword>
<feature type="domain" description="Inosine/uridine-preferring nucleoside hydrolase" evidence="2">
    <location>
        <begin position="59"/>
        <end position="199"/>
    </location>
</feature>
<name>A0A1I6MY37_9BACT</name>
<dbReference type="InterPro" id="IPR036452">
    <property type="entry name" value="Ribo_hydro-like"/>
</dbReference>
<dbReference type="RefSeq" id="WP_089842412.1">
    <property type="nucleotide sequence ID" value="NZ_FOZL01000002.1"/>
</dbReference>
<keyword evidence="4" id="KW-1185">Reference proteome</keyword>
<gene>
    <name evidence="3" type="ORF">SAMN05421771_3724</name>
</gene>
<protein>
    <submittedName>
        <fullName evidence="3">Inosine-uridine preferring nucleoside hydrolase</fullName>
    </submittedName>
</protein>
<dbReference type="InterPro" id="IPR001910">
    <property type="entry name" value="Inosine/uridine_hydrolase_dom"/>
</dbReference>
<proteinExistence type="predicted"/>
<evidence type="ECO:0000313" key="3">
    <source>
        <dbReference type="EMBL" id="SFS20612.1"/>
    </source>
</evidence>
<dbReference type="PANTHER" id="PTHR43264">
    <property type="match status" value="1"/>
</dbReference>
<evidence type="ECO:0000256" key="1">
    <source>
        <dbReference type="SAM" id="SignalP"/>
    </source>
</evidence>
<dbReference type="AlphaFoldDB" id="A0A1I6MY37"/>
<dbReference type="SUPFAM" id="SSF53590">
    <property type="entry name" value="Nucleoside hydrolase"/>
    <property type="match status" value="1"/>
</dbReference>